<dbReference type="InterPro" id="IPR010255">
    <property type="entry name" value="Haem_peroxidase_sf"/>
</dbReference>
<keyword evidence="3 5" id="KW-0732">Signal</keyword>
<feature type="signal peptide" evidence="5">
    <location>
        <begin position="1"/>
        <end position="19"/>
    </location>
</feature>
<dbReference type="PANTHER" id="PTHR11475">
    <property type="entry name" value="OXIDASE/PEROXIDASE"/>
    <property type="match status" value="1"/>
</dbReference>
<comment type="subcellular location">
    <subcellularLocation>
        <location evidence="1">Secreted</location>
    </subcellularLocation>
</comment>
<accession>A0A7J7K773</accession>
<keyword evidence="2" id="KW-0964">Secreted</keyword>
<evidence type="ECO:0000256" key="3">
    <source>
        <dbReference type="ARBA" id="ARBA00022729"/>
    </source>
</evidence>
<dbReference type="Pfam" id="PF03098">
    <property type="entry name" value="An_peroxidase"/>
    <property type="match status" value="1"/>
</dbReference>
<evidence type="ECO:0000256" key="4">
    <source>
        <dbReference type="PIRSR" id="PIRSR619791-2"/>
    </source>
</evidence>
<dbReference type="Gene3D" id="1.10.640.10">
    <property type="entry name" value="Haem peroxidase domain superfamily, animal type"/>
    <property type="match status" value="1"/>
</dbReference>
<dbReference type="GO" id="GO:0004601">
    <property type="term" value="F:peroxidase activity"/>
    <property type="evidence" value="ECO:0007669"/>
    <property type="project" value="InterPro"/>
</dbReference>
<evidence type="ECO:0000256" key="2">
    <source>
        <dbReference type="ARBA" id="ARBA00022525"/>
    </source>
</evidence>
<feature type="chain" id="PRO_5029456513" description="PXDN" evidence="5">
    <location>
        <begin position="20"/>
        <end position="635"/>
    </location>
</feature>
<sequence>MQTVAGITILSLFLQASQANIFLSFLHEISSNNNKPGRTWSLGTLGQAPTPACWIKPAPRCDPNSPYRTIDGSCNNLNNPTWGQSVRPIGRRLPPKYNPGSLTDIRTIGVTGRPLPSAREVSTGVLELATKRDLSTTLTGMHMTWGQFIDHDLTHVPLTPPMNCCNQPAGNRHEDCIPISVPPTDYFYGPRETTCLELRRSMAIKPGQCGNTFREQLNNLTSYIDAGLVYGNTDERAKQLRSFSRGQMTASDVRQHLPYDRPGTLCSIPPVAKDKRCFAAGDRRSNEWGGLTALHVLFLREHNRIAGKLYKQLKITKPGMAEIALDETVYQETRRIISALIQVINYGEYLPNVLGDYQMRKYGLYLEYGFPRGEKNMYDANLDATASNVFGTAAFRFGHSEIAFGTQPKNKWFHDSSRFVRFTELFNQPETYRQVRNDNLLRGMIVEPCLQTSKFSEEVKNRLFEKSFNGNGLDLTAVNMQRGREHGLPTYNSWRKFCGLNAVTFDYMPDHTDQQRRKFAQTYDHPDDIDLFPAAITERLVSSDAQVGPTFACLIGQEFQRLKRGDRFWFENQGTYPNHFTTNQIIQLSKIKLSRLICDNTNTNWLPKRVFELKSKLVKCKNLPTLNLNSWLKSY</sequence>
<dbReference type="GO" id="GO:0020037">
    <property type="term" value="F:heme binding"/>
    <property type="evidence" value="ECO:0007669"/>
    <property type="project" value="InterPro"/>
</dbReference>
<organism evidence="6 7">
    <name type="scientific">Bugula neritina</name>
    <name type="common">Brown bryozoan</name>
    <name type="synonym">Sertularia neritina</name>
    <dbReference type="NCBI Taxonomy" id="10212"/>
    <lineage>
        <taxon>Eukaryota</taxon>
        <taxon>Metazoa</taxon>
        <taxon>Spiralia</taxon>
        <taxon>Lophotrochozoa</taxon>
        <taxon>Bryozoa</taxon>
        <taxon>Gymnolaemata</taxon>
        <taxon>Cheilostomatida</taxon>
        <taxon>Flustrina</taxon>
        <taxon>Buguloidea</taxon>
        <taxon>Bugulidae</taxon>
        <taxon>Bugula</taxon>
    </lineage>
</organism>
<dbReference type="Proteomes" id="UP000593567">
    <property type="component" value="Unassembled WGS sequence"/>
</dbReference>
<dbReference type="AlphaFoldDB" id="A0A7J7K773"/>
<dbReference type="EMBL" id="VXIV02001166">
    <property type="protein sequence ID" value="KAF6034053.1"/>
    <property type="molecule type" value="Genomic_DNA"/>
</dbReference>
<dbReference type="PRINTS" id="PR00457">
    <property type="entry name" value="ANPEROXIDASE"/>
</dbReference>
<evidence type="ECO:0000256" key="1">
    <source>
        <dbReference type="ARBA" id="ARBA00004613"/>
    </source>
</evidence>
<dbReference type="InterPro" id="IPR019791">
    <property type="entry name" value="Haem_peroxidase_animal"/>
</dbReference>
<reference evidence="6" key="1">
    <citation type="submission" date="2020-06" db="EMBL/GenBank/DDBJ databases">
        <title>Draft genome of Bugula neritina, a colonial animal packing powerful symbionts and potential medicines.</title>
        <authorList>
            <person name="Rayko M."/>
        </authorList>
    </citation>
    <scope>NUCLEOTIDE SEQUENCE [LARGE SCALE GENOMIC DNA]</scope>
    <source>
        <strain evidence="6">Kwan_BN1</strain>
    </source>
</reference>
<evidence type="ECO:0008006" key="8">
    <source>
        <dbReference type="Google" id="ProtNLM"/>
    </source>
</evidence>
<evidence type="ECO:0000313" key="6">
    <source>
        <dbReference type="EMBL" id="KAF6034053.1"/>
    </source>
</evidence>
<dbReference type="PANTHER" id="PTHR11475:SF134">
    <property type="entry name" value="LD42267P"/>
    <property type="match status" value="1"/>
</dbReference>
<keyword evidence="4" id="KW-0349">Heme</keyword>
<dbReference type="SUPFAM" id="SSF48113">
    <property type="entry name" value="Heme-dependent peroxidases"/>
    <property type="match status" value="1"/>
</dbReference>
<dbReference type="CDD" id="cd09823">
    <property type="entry name" value="peroxinectin_like"/>
    <property type="match status" value="1"/>
</dbReference>
<keyword evidence="4" id="KW-0408">Iron</keyword>
<keyword evidence="7" id="KW-1185">Reference proteome</keyword>
<evidence type="ECO:0000256" key="5">
    <source>
        <dbReference type="SAM" id="SignalP"/>
    </source>
</evidence>
<evidence type="ECO:0000313" key="7">
    <source>
        <dbReference type="Proteomes" id="UP000593567"/>
    </source>
</evidence>
<dbReference type="GO" id="GO:0005576">
    <property type="term" value="C:extracellular region"/>
    <property type="evidence" value="ECO:0007669"/>
    <property type="project" value="UniProtKB-SubCell"/>
</dbReference>
<feature type="binding site" description="axial binding residue" evidence="4">
    <location>
        <position position="399"/>
    </location>
    <ligand>
        <name>heme b</name>
        <dbReference type="ChEBI" id="CHEBI:60344"/>
    </ligand>
    <ligandPart>
        <name>Fe</name>
        <dbReference type="ChEBI" id="CHEBI:18248"/>
    </ligandPart>
</feature>
<dbReference type="GO" id="GO:0006979">
    <property type="term" value="P:response to oxidative stress"/>
    <property type="evidence" value="ECO:0007669"/>
    <property type="project" value="InterPro"/>
</dbReference>
<keyword evidence="4" id="KW-0479">Metal-binding</keyword>
<comment type="caution">
    <text evidence="6">The sequence shown here is derived from an EMBL/GenBank/DDBJ whole genome shotgun (WGS) entry which is preliminary data.</text>
</comment>
<dbReference type="FunFam" id="1.10.640.10:FF:000003">
    <property type="entry name" value="chorion peroxidase"/>
    <property type="match status" value="1"/>
</dbReference>
<proteinExistence type="predicted"/>
<protein>
    <recommendedName>
        <fullName evidence="8">PXDN</fullName>
    </recommendedName>
</protein>
<dbReference type="PROSITE" id="PS50292">
    <property type="entry name" value="PEROXIDASE_3"/>
    <property type="match status" value="1"/>
</dbReference>
<dbReference type="InterPro" id="IPR037120">
    <property type="entry name" value="Haem_peroxidase_sf_animal"/>
</dbReference>
<gene>
    <name evidence="6" type="ORF">EB796_007635</name>
</gene>
<dbReference type="OrthoDB" id="823504at2759"/>
<name>A0A7J7K773_BUGNE</name>
<dbReference type="GO" id="GO:0046872">
    <property type="term" value="F:metal ion binding"/>
    <property type="evidence" value="ECO:0007669"/>
    <property type="project" value="UniProtKB-KW"/>
</dbReference>